<dbReference type="InterPro" id="IPR036890">
    <property type="entry name" value="HATPase_C_sf"/>
</dbReference>
<reference evidence="14 15" key="1">
    <citation type="submission" date="2019-07" db="EMBL/GenBank/DDBJ databases">
        <title>Whole genome shotgun sequence of Skermanella aerolata NBRC 106429.</title>
        <authorList>
            <person name="Hosoyama A."/>
            <person name="Uohara A."/>
            <person name="Ohji S."/>
            <person name="Ichikawa N."/>
        </authorList>
    </citation>
    <scope>NUCLEOTIDE SEQUENCE [LARGE SCALE GENOMIC DNA]</scope>
    <source>
        <strain evidence="14 15">NBRC 106429</strain>
    </source>
</reference>
<evidence type="ECO:0000256" key="5">
    <source>
        <dbReference type="ARBA" id="ARBA00022679"/>
    </source>
</evidence>
<sequence length="404" mass="43398">MSHPEISIGTNILIVDDDGTFSASLVDLLRLYGYTPSVVDSADAALRALQLDSPRVALIDIRLGMDSGFDVLTAVKRVSPDLACIMMTAHVATRSAIAALRQGAYDYIDKGCEPAELLAVLARALEWRRLLEDKQAADDSLLRAKQVAEAANRAKSEFLAMMSHELRTPLNAIIGFSELILSGAFGPIGNVRYHDYLEDIHGSGVHLLGIINDILDLSKAEAGRLELHEEALDPSSLVRSVERLIRHRAEHAGLTLRLCLPSFPLVVHADERLLKQVVLNLVSNAVKFTPRTGCVTVSVALEETGCLSVTVADTGIGIAGRDLEKALEPFGQVQSTAGRQYEGTGLGLPIARMMMELHGGTLQLSSTEGVGTLVIARLPACRVKSQEVSQTTGATAQRFSPGYG</sequence>
<keyword evidence="8" id="KW-0067">ATP-binding</keyword>
<keyword evidence="6" id="KW-0547">Nucleotide-binding</keyword>
<dbReference type="Gene3D" id="3.30.565.10">
    <property type="entry name" value="Histidine kinase-like ATPase, C-terminal domain"/>
    <property type="match status" value="1"/>
</dbReference>
<dbReference type="RefSeq" id="WP_147041262.1">
    <property type="nucleotide sequence ID" value="NZ_BJYZ01000075.1"/>
</dbReference>
<evidence type="ECO:0000256" key="2">
    <source>
        <dbReference type="ARBA" id="ARBA00004370"/>
    </source>
</evidence>
<protein>
    <recommendedName>
        <fullName evidence="3">histidine kinase</fullName>
        <ecNumber evidence="3">2.7.13.3</ecNumber>
    </recommendedName>
</protein>
<dbReference type="SUPFAM" id="SSF52172">
    <property type="entry name" value="CheY-like"/>
    <property type="match status" value="1"/>
</dbReference>
<dbReference type="PANTHER" id="PTHR43047">
    <property type="entry name" value="TWO-COMPONENT HISTIDINE PROTEIN KINASE"/>
    <property type="match status" value="1"/>
</dbReference>
<feature type="domain" description="Response regulatory" evidence="13">
    <location>
        <begin position="11"/>
        <end position="125"/>
    </location>
</feature>
<evidence type="ECO:0000259" key="12">
    <source>
        <dbReference type="PROSITE" id="PS50109"/>
    </source>
</evidence>
<dbReference type="SMART" id="SM00387">
    <property type="entry name" value="HATPase_c"/>
    <property type="match status" value="1"/>
</dbReference>
<evidence type="ECO:0000256" key="6">
    <source>
        <dbReference type="ARBA" id="ARBA00022741"/>
    </source>
</evidence>
<keyword evidence="9" id="KW-0902">Two-component regulatory system</keyword>
<evidence type="ECO:0000256" key="8">
    <source>
        <dbReference type="ARBA" id="ARBA00022840"/>
    </source>
</evidence>
<evidence type="ECO:0000256" key="11">
    <source>
        <dbReference type="PROSITE-ProRule" id="PRU00169"/>
    </source>
</evidence>
<dbReference type="OrthoDB" id="8477705at2"/>
<feature type="domain" description="Histidine kinase" evidence="12">
    <location>
        <begin position="161"/>
        <end position="382"/>
    </location>
</feature>
<evidence type="ECO:0000256" key="3">
    <source>
        <dbReference type="ARBA" id="ARBA00012438"/>
    </source>
</evidence>
<organism evidence="14 15">
    <name type="scientific">Skermanella aerolata</name>
    <dbReference type="NCBI Taxonomy" id="393310"/>
    <lineage>
        <taxon>Bacteria</taxon>
        <taxon>Pseudomonadati</taxon>
        <taxon>Pseudomonadota</taxon>
        <taxon>Alphaproteobacteria</taxon>
        <taxon>Rhodospirillales</taxon>
        <taxon>Azospirillaceae</taxon>
        <taxon>Skermanella</taxon>
    </lineage>
</organism>
<dbReference type="Pfam" id="PF00072">
    <property type="entry name" value="Response_reg"/>
    <property type="match status" value="1"/>
</dbReference>
<dbReference type="InterPro" id="IPR011006">
    <property type="entry name" value="CheY-like_superfamily"/>
</dbReference>
<dbReference type="SMART" id="SM00388">
    <property type="entry name" value="HisKA"/>
    <property type="match status" value="1"/>
</dbReference>
<dbReference type="CDD" id="cd00082">
    <property type="entry name" value="HisKA"/>
    <property type="match status" value="1"/>
</dbReference>
<dbReference type="InterPro" id="IPR001789">
    <property type="entry name" value="Sig_transdc_resp-reg_receiver"/>
</dbReference>
<evidence type="ECO:0000256" key="4">
    <source>
        <dbReference type="ARBA" id="ARBA00022553"/>
    </source>
</evidence>
<evidence type="ECO:0000313" key="14">
    <source>
        <dbReference type="EMBL" id="GEO43340.1"/>
    </source>
</evidence>
<dbReference type="CDD" id="cd16922">
    <property type="entry name" value="HATPase_EvgS-ArcB-TorS-like"/>
    <property type="match status" value="1"/>
</dbReference>
<dbReference type="EMBL" id="BJYZ01000075">
    <property type="protein sequence ID" value="GEO43340.1"/>
    <property type="molecule type" value="Genomic_DNA"/>
</dbReference>
<dbReference type="GO" id="GO:0000155">
    <property type="term" value="F:phosphorelay sensor kinase activity"/>
    <property type="evidence" value="ECO:0007669"/>
    <property type="project" value="InterPro"/>
</dbReference>
<gene>
    <name evidence="14" type="ORF">SAE02_74880</name>
</gene>
<comment type="caution">
    <text evidence="14">The sequence shown here is derived from an EMBL/GenBank/DDBJ whole genome shotgun (WGS) entry which is preliminary data.</text>
</comment>
<accession>A0A512E4D4</accession>
<dbReference type="PANTHER" id="PTHR43047:SF63">
    <property type="entry name" value="HISTIDINE KINASE"/>
    <property type="match status" value="1"/>
</dbReference>
<comment type="subcellular location">
    <subcellularLocation>
        <location evidence="2">Membrane</location>
    </subcellularLocation>
</comment>
<dbReference type="Pfam" id="PF02518">
    <property type="entry name" value="HATPase_c"/>
    <property type="match status" value="1"/>
</dbReference>
<dbReference type="GO" id="GO:0005886">
    <property type="term" value="C:plasma membrane"/>
    <property type="evidence" value="ECO:0007669"/>
    <property type="project" value="TreeGrafter"/>
</dbReference>
<dbReference type="PROSITE" id="PS50110">
    <property type="entry name" value="RESPONSE_REGULATORY"/>
    <property type="match status" value="1"/>
</dbReference>
<dbReference type="SUPFAM" id="SSF55874">
    <property type="entry name" value="ATPase domain of HSP90 chaperone/DNA topoisomerase II/histidine kinase"/>
    <property type="match status" value="1"/>
</dbReference>
<dbReference type="InterPro" id="IPR004358">
    <property type="entry name" value="Sig_transdc_His_kin-like_C"/>
</dbReference>
<evidence type="ECO:0000256" key="1">
    <source>
        <dbReference type="ARBA" id="ARBA00000085"/>
    </source>
</evidence>
<dbReference type="PRINTS" id="PR00344">
    <property type="entry name" value="BCTRLSENSOR"/>
</dbReference>
<dbReference type="Gene3D" id="3.40.50.2300">
    <property type="match status" value="1"/>
</dbReference>
<dbReference type="InterPro" id="IPR003594">
    <property type="entry name" value="HATPase_dom"/>
</dbReference>
<dbReference type="Pfam" id="PF00512">
    <property type="entry name" value="HisKA"/>
    <property type="match status" value="1"/>
</dbReference>
<feature type="modified residue" description="4-aspartylphosphate" evidence="11">
    <location>
        <position position="60"/>
    </location>
</feature>
<dbReference type="Proteomes" id="UP000321523">
    <property type="component" value="Unassembled WGS sequence"/>
</dbReference>
<dbReference type="InterPro" id="IPR005467">
    <property type="entry name" value="His_kinase_dom"/>
</dbReference>
<dbReference type="InterPro" id="IPR003661">
    <property type="entry name" value="HisK_dim/P_dom"/>
</dbReference>
<evidence type="ECO:0000313" key="15">
    <source>
        <dbReference type="Proteomes" id="UP000321523"/>
    </source>
</evidence>
<keyword evidence="15" id="KW-1185">Reference proteome</keyword>
<keyword evidence="5" id="KW-0808">Transferase</keyword>
<proteinExistence type="predicted"/>
<evidence type="ECO:0000256" key="10">
    <source>
        <dbReference type="ARBA" id="ARBA00023136"/>
    </source>
</evidence>
<keyword evidence="10" id="KW-0472">Membrane</keyword>
<dbReference type="FunFam" id="1.10.287.130:FF:000038">
    <property type="entry name" value="Sensory transduction histidine kinase"/>
    <property type="match status" value="1"/>
</dbReference>
<keyword evidence="4 11" id="KW-0597">Phosphoprotein</keyword>
<dbReference type="SMART" id="SM00448">
    <property type="entry name" value="REC"/>
    <property type="match status" value="1"/>
</dbReference>
<evidence type="ECO:0000256" key="9">
    <source>
        <dbReference type="ARBA" id="ARBA00023012"/>
    </source>
</evidence>
<evidence type="ECO:0000259" key="13">
    <source>
        <dbReference type="PROSITE" id="PS50110"/>
    </source>
</evidence>
<dbReference type="GO" id="GO:0009927">
    <property type="term" value="F:histidine phosphotransfer kinase activity"/>
    <property type="evidence" value="ECO:0007669"/>
    <property type="project" value="TreeGrafter"/>
</dbReference>
<comment type="catalytic activity">
    <reaction evidence="1">
        <text>ATP + protein L-histidine = ADP + protein N-phospho-L-histidine.</text>
        <dbReference type="EC" id="2.7.13.3"/>
    </reaction>
</comment>
<dbReference type="PROSITE" id="PS50109">
    <property type="entry name" value="HIS_KIN"/>
    <property type="match status" value="1"/>
</dbReference>
<evidence type="ECO:0000256" key="7">
    <source>
        <dbReference type="ARBA" id="ARBA00022777"/>
    </source>
</evidence>
<dbReference type="EC" id="2.7.13.3" evidence="3"/>
<dbReference type="AlphaFoldDB" id="A0A512E4D4"/>
<dbReference type="Gene3D" id="1.10.287.130">
    <property type="match status" value="1"/>
</dbReference>
<dbReference type="GO" id="GO:0005524">
    <property type="term" value="F:ATP binding"/>
    <property type="evidence" value="ECO:0007669"/>
    <property type="project" value="UniProtKB-KW"/>
</dbReference>
<keyword evidence="7" id="KW-0418">Kinase</keyword>
<name>A0A512E4D4_9PROT</name>